<comment type="caution">
    <text evidence="2">The sequence shown here is derived from an EMBL/GenBank/DDBJ whole genome shotgun (WGS) entry which is preliminary data.</text>
</comment>
<accession>A0ABW3M9V1</accession>
<proteinExistence type="predicted"/>
<evidence type="ECO:0000313" key="3">
    <source>
        <dbReference type="Proteomes" id="UP001597045"/>
    </source>
</evidence>
<reference evidence="3" key="1">
    <citation type="journal article" date="2019" name="Int. J. Syst. Evol. Microbiol.">
        <title>The Global Catalogue of Microorganisms (GCM) 10K type strain sequencing project: providing services to taxonomists for standard genome sequencing and annotation.</title>
        <authorList>
            <consortium name="The Broad Institute Genomics Platform"/>
            <consortium name="The Broad Institute Genome Sequencing Center for Infectious Disease"/>
            <person name="Wu L."/>
            <person name="Ma J."/>
        </authorList>
    </citation>
    <scope>NUCLEOTIDE SEQUENCE [LARGE SCALE GENOMIC DNA]</scope>
    <source>
        <strain evidence="3">JCM 31486</strain>
    </source>
</reference>
<organism evidence="2 3">
    <name type="scientific">Kibdelosporangium lantanae</name>
    <dbReference type="NCBI Taxonomy" id="1497396"/>
    <lineage>
        <taxon>Bacteria</taxon>
        <taxon>Bacillati</taxon>
        <taxon>Actinomycetota</taxon>
        <taxon>Actinomycetes</taxon>
        <taxon>Pseudonocardiales</taxon>
        <taxon>Pseudonocardiaceae</taxon>
        <taxon>Kibdelosporangium</taxon>
    </lineage>
</organism>
<sequence>MNLDDREALVFQQVSRNSVLSKIILTSFVGALTFGVTNMLFDSIAAQFGTAVGAGAIILVIQFLVDFEQRLGAVEDSQVEQTRDIRRAVDDGFTKVGPATR</sequence>
<feature type="transmembrane region" description="Helical" evidence="1">
    <location>
        <begin position="20"/>
        <end position="41"/>
    </location>
</feature>
<evidence type="ECO:0000256" key="1">
    <source>
        <dbReference type="SAM" id="Phobius"/>
    </source>
</evidence>
<dbReference type="Proteomes" id="UP001597045">
    <property type="component" value="Unassembled WGS sequence"/>
</dbReference>
<evidence type="ECO:0000313" key="2">
    <source>
        <dbReference type="EMBL" id="MFD1046961.1"/>
    </source>
</evidence>
<feature type="transmembrane region" description="Helical" evidence="1">
    <location>
        <begin position="48"/>
        <end position="65"/>
    </location>
</feature>
<keyword evidence="3" id="KW-1185">Reference proteome</keyword>
<gene>
    <name evidence="2" type="ORF">ACFQ1S_16120</name>
</gene>
<feature type="non-terminal residue" evidence="2">
    <location>
        <position position="101"/>
    </location>
</feature>
<keyword evidence="1" id="KW-1133">Transmembrane helix</keyword>
<keyword evidence="1" id="KW-0472">Membrane</keyword>
<protein>
    <submittedName>
        <fullName evidence="2">Uncharacterized protein</fullName>
    </submittedName>
</protein>
<dbReference type="EMBL" id="JBHTIS010000864">
    <property type="protein sequence ID" value="MFD1046961.1"/>
    <property type="molecule type" value="Genomic_DNA"/>
</dbReference>
<keyword evidence="1" id="KW-0812">Transmembrane</keyword>
<name>A0ABW3M9V1_9PSEU</name>